<dbReference type="PANTHER" id="PTHR38459">
    <property type="entry name" value="PROPHAGE BACTOPRENOL-LINKED GLUCOSE TRANSLOCASE HOMOLOG"/>
    <property type="match status" value="1"/>
</dbReference>
<evidence type="ECO:0000256" key="3">
    <source>
        <dbReference type="ARBA" id="ARBA00022692"/>
    </source>
</evidence>
<feature type="transmembrane region" description="Helical" evidence="6">
    <location>
        <begin position="32"/>
        <end position="58"/>
    </location>
</feature>
<dbReference type="InterPro" id="IPR051401">
    <property type="entry name" value="GtrA_CellWall_Glycosyl"/>
</dbReference>
<proteinExistence type="inferred from homology"/>
<evidence type="ECO:0000256" key="1">
    <source>
        <dbReference type="ARBA" id="ARBA00004141"/>
    </source>
</evidence>
<keyword evidence="9" id="KW-1185">Reference proteome</keyword>
<evidence type="ECO:0000259" key="7">
    <source>
        <dbReference type="Pfam" id="PF04138"/>
    </source>
</evidence>
<dbReference type="PANTHER" id="PTHR38459:SF1">
    <property type="entry name" value="PROPHAGE BACTOPRENOL-LINKED GLUCOSE TRANSLOCASE HOMOLOG"/>
    <property type="match status" value="1"/>
</dbReference>
<keyword evidence="3 6" id="KW-0812">Transmembrane</keyword>
<feature type="transmembrane region" description="Helical" evidence="6">
    <location>
        <begin position="5"/>
        <end position="26"/>
    </location>
</feature>
<feature type="domain" description="GtrA/DPMS transmembrane" evidence="7">
    <location>
        <begin position="8"/>
        <end position="120"/>
    </location>
</feature>
<feature type="transmembrane region" description="Helical" evidence="6">
    <location>
        <begin position="70"/>
        <end position="92"/>
    </location>
</feature>
<dbReference type="RefSeq" id="WP_209556102.1">
    <property type="nucleotide sequence ID" value="NZ_JAEDXU010000001.1"/>
</dbReference>
<dbReference type="Pfam" id="PF04138">
    <property type="entry name" value="GtrA_DPMS_TM"/>
    <property type="match status" value="1"/>
</dbReference>
<dbReference type="EMBL" id="JAEDXU010000001">
    <property type="protein sequence ID" value="MBP1045332.1"/>
    <property type="molecule type" value="Genomic_DNA"/>
</dbReference>
<dbReference type="Proteomes" id="UP000673375">
    <property type="component" value="Unassembled WGS sequence"/>
</dbReference>
<gene>
    <name evidence="8" type="ORF">I6N96_03515</name>
</gene>
<evidence type="ECO:0000313" key="9">
    <source>
        <dbReference type="Proteomes" id="UP000673375"/>
    </source>
</evidence>
<keyword evidence="4 6" id="KW-1133">Transmembrane helix</keyword>
<sequence>MLNKIIGFGIVGIIATAIDFASLFVLKSLLGVNVYIAATVAFLLALVFNYAASMKYVFVAKEGLSVQRQVAIFLITAVIGLLINQAVMYAGIEWLGMYYMLAKFLATGITMVFNFVARHMLLEK</sequence>
<comment type="similarity">
    <text evidence="2">Belongs to the GtrA family.</text>
</comment>
<comment type="caution">
    <text evidence="8">The sequence shown here is derived from an EMBL/GenBank/DDBJ whole genome shotgun (WGS) entry which is preliminary data.</text>
</comment>
<reference evidence="8 9" key="1">
    <citation type="submission" date="2020-12" db="EMBL/GenBank/DDBJ databases">
        <title>Vagococcus allomyrinae sp. nov. and Enterococcus lavae sp. nov., isolated from the larvae of Allomyrina dichotoma.</title>
        <authorList>
            <person name="Lee S.D."/>
        </authorList>
    </citation>
    <scope>NUCLEOTIDE SEQUENCE [LARGE SCALE GENOMIC DNA]</scope>
    <source>
        <strain evidence="8 9">BWM-S5</strain>
    </source>
</reference>
<organism evidence="8 9">
    <name type="scientific">Enterococcus larvae</name>
    <dbReference type="NCBI Taxonomy" id="2794352"/>
    <lineage>
        <taxon>Bacteria</taxon>
        <taxon>Bacillati</taxon>
        <taxon>Bacillota</taxon>
        <taxon>Bacilli</taxon>
        <taxon>Lactobacillales</taxon>
        <taxon>Enterococcaceae</taxon>
        <taxon>Enterococcus</taxon>
    </lineage>
</organism>
<accession>A0ABS4CFK4</accession>
<protein>
    <submittedName>
        <fullName evidence="8">GtrA family protein</fullName>
    </submittedName>
</protein>
<evidence type="ECO:0000256" key="5">
    <source>
        <dbReference type="ARBA" id="ARBA00023136"/>
    </source>
</evidence>
<name>A0ABS4CFK4_9ENTE</name>
<evidence type="ECO:0000256" key="6">
    <source>
        <dbReference type="SAM" id="Phobius"/>
    </source>
</evidence>
<keyword evidence="5 6" id="KW-0472">Membrane</keyword>
<evidence type="ECO:0000256" key="2">
    <source>
        <dbReference type="ARBA" id="ARBA00009399"/>
    </source>
</evidence>
<feature type="transmembrane region" description="Helical" evidence="6">
    <location>
        <begin position="98"/>
        <end position="117"/>
    </location>
</feature>
<evidence type="ECO:0000313" key="8">
    <source>
        <dbReference type="EMBL" id="MBP1045332.1"/>
    </source>
</evidence>
<evidence type="ECO:0000256" key="4">
    <source>
        <dbReference type="ARBA" id="ARBA00022989"/>
    </source>
</evidence>
<dbReference type="InterPro" id="IPR007267">
    <property type="entry name" value="GtrA_DPMS_TM"/>
</dbReference>
<comment type="subcellular location">
    <subcellularLocation>
        <location evidence="1">Membrane</location>
        <topology evidence="1">Multi-pass membrane protein</topology>
    </subcellularLocation>
</comment>